<evidence type="ECO:0000256" key="14">
    <source>
        <dbReference type="SAM" id="Coils"/>
    </source>
</evidence>
<dbReference type="InterPro" id="IPR026846">
    <property type="entry name" value="Nse2(Mms21)"/>
</dbReference>
<evidence type="ECO:0000256" key="3">
    <source>
        <dbReference type="ARBA" id="ARBA00008212"/>
    </source>
</evidence>
<accession>A0A8V0Y3R7</accession>
<feature type="domain" description="SP-RING-type" evidence="15">
    <location>
        <begin position="177"/>
        <end position="263"/>
    </location>
</feature>
<evidence type="ECO:0000256" key="5">
    <source>
        <dbReference type="ARBA" id="ARBA00022679"/>
    </source>
</evidence>
<dbReference type="GO" id="GO:0008270">
    <property type="term" value="F:zinc ion binding"/>
    <property type="evidence" value="ECO:0007669"/>
    <property type="project" value="UniProtKB-KW"/>
</dbReference>
<dbReference type="GO" id="GO:0045842">
    <property type="term" value="P:positive regulation of mitotic metaphase/anaphase transition"/>
    <property type="evidence" value="ECO:0007669"/>
    <property type="project" value="Ensembl"/>
</dbReference>
<dbReference type="GO" id="GO:0000781">
    <property type="term" value="C:chromosome, telomeric region"/>
    <property type="evidence" value="ECO:0007669"/>
    <property type="project" value="Ensembl"/>
</dbReference>
<evidence type="ECO:0000256" key="9">
    <source>
        <dbReference type="ARBA" id="ARBA00022833"/>
    </source>
</evidence>
<evidence type="ECO:0000256" key="8">
    <source>
        <dbReference type="ARBA" id="ARBA00022786"/>
    </source>
</evidence>
<protein>
    <recommendedName>
        <fullName evidence="4">E3 SUMO-protein ligase NSE2</fullName>
    </recommendedName>
    <alternativeName>
        <fullName evidence="11">E3 SUMO-protein transferase NSE2</fullName>
    </alternativeName>
    <alternativeName>
        <fullName evidence="12">Non-structural maintenance of chromosomes element 2 homolog</fullName>
    </alternativeName>
</protein>
<dbReference type="PROSITE" id="PS51044">
    <property type="entry name" value="ZF_SP_RING"/>
    <property type="match status" value="1"/>
</dbReference>
<dbReference type="AlphaFoldDB" id="A0A8V0Y3R7"/>
<evidence type="ECO:0000256" key="10">
    <source>
        <dbReference type="ARBA" id="ARBA00023242"/>
    </source>
</evidence>
<keyword evidence="14" id="KW-0175">Coiled coil</keyword>
<feature type="coiled-coil region" evidence="14">
    <location>
        <begin position="83"/>
        <end position="110"/>
    </location>
</feature>
<reference evidence="16" key="2">
    <citation type="submission" date="2025-08" db="UniProtKB">
        <authorList>
            <consortium name="Ensembl"/>
        </authorList>
    </citation>
    <scope>IDENTIFICATION</scope>
    <source>
        <strain evidence="16">broiler</strain>
    </source>
</reference>
<dbReference type="GeneTree" id="ENSGT00390000013961"/>
<dbReference type="FunCoup" id="A0A8V0Y3R7">
    <property type="interactions" value="1120"/>
</dbReference>
<dbReference type="Pfam" id="PF11789">
    <property type="entry name" value="zf-Nse"/>
    <property type="match status" value="1"/>
</dbReference>
<dbReference type="SUPFAM" id="SSF57850">
    <property type="entry name" value="RING/U-box"/>
    <property type="match status" value="1"/>
</dbReference>
<reference evidence="16" key="1">
    <citation type="submission" date="2020-11" db="EMBL/GenBank/DDBJ databases">
        <title>Gallus gallus (Chicken) genome, bGalGal1, GRCg7b, maternal haplotype autosomes + Z &amp; W.</title>
        <authorList>
            <person name="Warren W."/>
            <person name="Formenti G."/>
            <person name="Fedrigo O."/>
            <person name="Haase B."/>
            <person name="Mountcastle J."/>
            <person name="Balacco J."/>
            <person name="Tracey A."/>
            <person name="Schneider V."/>
            <person name="Okimoto R."/>
            <person name="Cheng H."/>
            <person name="Hawken R."/>
            <person name="Howe K."/>
            <person name="Jarvis E.D."/>
        </authorList>
    </citation>
    <scope>NUCLEOTIDE SEQUENCE [LARGE SCALE GENOMIC DNA]</scope>
    <source>
        <strain evidence="16">Broiler</strain>
    </source>
</reference>
<dbReference type="PANTHER" id="PTHR21330">
    <property type="entry name" value="E3 SUMO-PROTEIN LIGASE NSE2"/>
    <property type="match status" value="1"/>
</dbReference>
<keyword evidence="5" id="KW-0808">Transferase</keyword>
<keyword evidence="17" id="KW-1185">Reference proteome</keyword>
<dbReference type="GO" id="GO:0016605">
    <property type="term" value="C:PML body"/>
    <property type="evidence" value="ECO:0007669"/>
    <property type="project" value="Ensembl"/>
</dbReference>
<comment type="similarity">
    <text evidence="3">Belongs to the NSE2 family.</text>
</comment>
<evidence type="ECO:0000313" key="16">
    <source>
        <dbReference type="Ensembl" id="ENSGALP00010012101.1"/>
    </source>
</evidence>
<dbReference type="Proteomes" id="UP000000539">
    <property type="component" value="Chromosome 2"/>
</dbReference>
<dbReference type="GO" id="GO:0090398">
    <property type="term" value="P:cellular senescence"/>
    <property type="evidence" value="ECO:0007669"/>
    <property type="project" value="Ensembl"/>
</dbReference>
<evidence type="ECO:0000256" key="4">
    <source>
        <dbReference type="ARBA" id="ARBA00020923"/>
    </source>
</evidence>
<dbReference type="OrthoDB" id="26899at2759"/>
<dbReference type="GO" id="GO:0030915">
    <property type="term" value="C:Smc5-Smc6 complex"/>
    <property type="evidence" value="ECO:0000318"/>
    <property type="project" value="GO_Central"/>
</dbReference>
<proteinExistence type="inferred from homology"/>
<sequence>MLCQWNIASNNKVCDNFGESRHHEESNNSKMQRGTRISFSSVNSSLSSLKNCQSYINTGMDIATHVALDLVENFNDEEDVRSMENVMLEYAALDRELNHYMRAIEETVDQIKQDKPEKIPDLKSLVKEKFTALESMNSDSDLEKNEKYMYFKDQLKDMKKQFRLQSDSNDNDDIEQIDEDIAVTQSQMNFICPITQVEMKKPVRNKVCGHSYEEDAILKIIQTRKQQKKKVRCPKIGCSHDDVKGSDLVPDEALKRAIDSQNKQSWSTL</sequence>
<evidence type="ECO:0000256" key="1">
    <source>
        <dbReference type="ARBA" id="ARBA00004123"/>
    </source>
</evidence>
<dbReference type="Gene3D" id="3.30.40.10">
    <property type="entry name" value="Zinc/RING finger domain, C3HC4 (zinc finger)"/>
    <property type="match status" value="1"/>
</dbReference>
<gene>
    <name evidence="16" type="primary">NSMCE2</name>
</gene>
<dbReference type="CDD" id="cd16651">
    <property type="entry name" value="SPL-RING_NSE2"/>
    <property type="match status" value="1"/>
</dbReference>
<evidence type="ECO:0000256" key="2">
    <source>
        <dbReference type="ARBA" id="ARBA00004718"/>
    </source>
</evidence>
<evidence type="ECO:0000313" key="17">
    <source>
        <dbReference type="Proteomes" id="UP000000539"/>
    </source>
</evidence>
<keyword evidence="9" id="KW-0862">Zinc</keyword>
<comment type="pathway">
    <text evidence="2">Protein modification; protein sumoylation.</text>
</comment>
<dbReference type="GO" id="GO:0000724">
    <property type="term" value="P:double-strand break repair via homologous recombination"/>
    <property type="evidence" value="ECO:0000318"/>
    <property type="project" value="GO_Central"/>
</dbReference>
<evidence type="ECO:0000259" key="15">
    <source>
        <dbReference type="PROSITE" id="PS51044"/>
    </source>
</evidence>
<dbReference type="PANTHER" id="PTHR21330:SF1">
    <property type="entry name" value="E3 SUMO-PROTEIN LIGASE NSE2"/>
    <property type="match status" value="1"/>
</dbReference>
<reference evidence="16" key="3">
    <citation type="submission" date="2025-09" db="UniProtKB">
        <authorList>
            <consortium name="Ensembl"/>
        </authorList>
    </citation>
    <scope>IDENTIFICATION</scope>
    <source>
        <strain evidence="16">broiler</strain>
    </source>
</reference>
<evidence type="ECO:0000256" key="13">
    <source>
        <dbReference type="PROSITE-ProRule" id="PRU00452"/>
    </source>
</evidence>
<dbReference type="InterPro" id="IPR004181">
    <property type="entry name" value="Znf_MIZ"/>
</dbReference>
<dbReference type="GO" id="GO:0016925">
    <property type="term" value="P:protein sumoylation"/>
    <property type="evidence" value="ECO:0000318"/>
    <property type="project" value="GO_Central"/>
</dbReference>
<keyword evidence="6" id="KW-0479">Metal-binding</keyword>
<evidence type="ECO:0000256" key="12">
    <source>
        <dbReference type="ARBA" id="ARBA00032533"/>
    </source>
</evidence>
<dbReference type="GO" id="GO:0034184">
    <property type="term" value="P:positive regulation of maintenance of mitotic sister chromatid cohesion"/>
    <property type="evidence" value="ECO:0007669"/>
    <property type="project" value="Ensembl"/>
</dbReference>
<dbReference type="GO" id="GO:0000722">
    <property type="term" value="P:telomere maintenance via recombination"/>
    <property type="evidence" value="ECO:0007669"/>
    <property type="project" value="Ensembl"/>
</dbReference>
<name>A0A8V0Y3R7_CHICK</name>
<comment type="subcellular location">
    <subcellularLocation>
        <location evidence="1">Nucleus</location>
    </subcellularLocation>
</comment>
<dbReference type="InterPro" id="IPR013083">
    <property type="entry name" value="Znf_RING/FYVE/PHD"/>
</dbReference>
<evidence type="ECO:0000256" key="7">
    <source>
        <dbReference type="ARBA" id="ARBA00022771"/>
    </source>
</evidence>
<dbReference type="GO" id="GO:0061665">
    <property type="term" value="F:SUMO ligase activity"/>
    <property type="evidence" value="ECO:0000318"/>
    <property type="project" value="GO_Central"/>
</dbReference>
<keyword evidence="10" id="KW-0539">Nucleus</keyword>
<dbReference type="GO" id="GO:0005634">
    <property type="term" value="C:nucleus"/>
    <property type="evidence" value="ECO:0000318"/>
    <property type="project" value="GO_Central"/>
</dbReference>
<organism evidence="16 17">
    <name type="scientific">Gallus gallus</name>
    <name type="common">Chicken</name>
    <dbReference type="NCBI Taxonomy" id="9031"/>
    <lineage>
        <taxon>Eukaryota</taxon>
        <taxon>Metazoa</taxon>
        <taxon>Chordata</taxon>
        <taxon>Craniata</taxon>
        <taxon>Vertebrata</taxon>
        <taxon>Euteleostomi</taxon>
        <taxon>Archelosauria</taxon>
        <taxon>Archosauria</taxon>
        <taxon>Dinosauria</taxon>
        <taxon>Saurischia</taxon>
        <taxon>Theropoda</taxon>
        <taxon>Coelurosauria</taxon>
        <taxon>Aves</taxon>
        <taxon>Neognathae</taxon>
        <taxon>Galloanserae</taxon>
        <taxon>Galliformes</taxon>
        <taxon>Phasianidae</taxon>
        <taxon>Phasianinae</taxon>
        <taxon>Gallus</taxon>
    </lineage>
</organism>
<evidence type="ECO:0000256" key="6">
    <source>
        <dbReference type="ARBA" id="ARBA00022723"/>
    </source>
</evidence>
<keyword evidence="8" id="KW-0833">Ubl conjugation pathway</keyword>
<keyword evidence="7 13" id="KW-0863">Zinc-finger</keyword>
<dbReference type="Ensembl" id="ENSGALT00010021121.1">
    <property type="protein sequence ID" value="ENSGALP00010012101.1"/>
    <property type="gene ID" value="ENSGALG00010008897.1"/>
</dbReference>
<evidence type="ECO:0000256" key="11">
    <source>
        <dbReference type="ARBA" id="ARBA00031731"/>
    </source>
</evidence>